<protein>
    <recommendedName>
        <fullName evidence="3">Endonuclease/exonuclease/phosphatase domain-containing protein</fullName>
    </recommendedName>
</protein>
<dbReference type="InterPro" id="IPR036691">
    <property type="entry name" value="Endo/exonu/phosph_ase_sf"/>
</dbReference>
<dbReference type="OrthoDB" id="6502419at2759"/>
<dbReference type="EMBL" id="JABSTR010000005">
    <property type="protein sequence ID" value="KAH9371857.1"/>
    <property type="molecule type" value="Genomic_DNA"/>
</dbReference>
<dbReference type="AlphaFoldDB" id="A0A9J6GAR5"/>
<dbReference type="SUPFAM" id="SSF56219">
    <property type="entry name" value="DNase I-like"/>
    <property type="match status" value="1"/>
</dbReference>
<proteinExistence type="predicted"/>
<accession>A0A9J6GAR5</accession>
<organism evidence="1 2">
    <name type="scientific">Haemaphysalis longicornis</name>
    <name type="common">Bush tick</name>
    <dbReference type="NCBI Taxonomy" id="44386"/>
    <lineage>
        <taxon>Eukaryota</taxon>
        <taxon>Metazoa</taxon>
        <taxon>Ecdysozoa</taxon>
        <taxon>Arthropoda</taxon>
        <taxon>Chelicerata</taxon>
        <taxon>Arachnida</taxon>
        <taxon>Acari</taxon>
        <taxon>Parasitiformes</taxon>
        <taxon>Ixodida</taxon>
        <taxon>Ixodoidea</taxon>
        <taxon>Ixodidae</taxon>
        <taxon>Haemaphysalinae</taxon>
        <taxon>Haemaphysalis</taxon>
    </lineage>
</organism>
<comment type="caution">
    <text evidence="1">The sequence shown here is derived from an EMBL/GenBank/DDBJ whole genome shotgun (WGS) entry which is preliminary data.</text>
</comment>
<dbReference type="VEuPathDB" id="VectorBase:HLOH_052143"/>
<name>A0A9J6GAR5_HAELO</name>
<evidence type="ECO:0000313" key="1">
    <source>
        <dbReference type="EMBL" id="KAH9371857.1"/>
    </source>
</evidence>
<evidence type="ECO:0000313" key="2">
    <source>
        <dbReference type="Proteomes" id="UP000821853"/>
    </source>
</evidence>
<dbReference type="Proteomes" id="UP000821853">
    <property type="component" value="Chromosome 3"/>
</dbReference>
<keyword evidence="2" id="KW-1185">Reference proteome</keyword>
<gene>
    <name evidence="1" type="ORF">HPB48_014401</name>
</gene>
<reference evidence="1 2" key="1">
    <citation type="journal article" date="2020" name="Cell">
        <title>Large-Scale Comparative Analyses of Tick Genomes Elucidate Their Genetic Diversity and Vector Capacities.</title>
        <authorList>
            <consortium name="Tick Genome and Microbiome Consortium (TIGMIC)"/>
            <person name="Jia N."/>
            <person name="Wang J."/>
            <person name="Shi W."/>
            <person name="Du L."/>
            <person name="Sun Y."/>
            <person name="Zhan W."/>
            <person name="Jiang J.F."/>
            <person name="Wang Q."/>
            <person name="Zhang B."/>
            <person name="Ji P."/>
            <person name="Bell-Sakyi L."/>
            <person name="Cui X.M."/>
            <person name="Yuan T.T."/>
            <person name="Jiang B.G."/>
            <person name="Yang W.F."/>
            <person name="Lam T.T."/>
            <person name="Chang Q.C."/>
            <person name="Ding S.J."/>
            <person name="Wang X.J."/>
            <person name="Zhu J.G."/>
            <person name="Ruan X.D."/>
            <person name="Zhao L."/>
            <person name="Wei J.T."/>
            <person name="Ye R.Z."/>
            <person name="Que T.C."/>
            <person name="Du C.H."/>
            <person name="Zhou Y.H."/>
            <person name="Cheng J.X."/>
            <person name="Dai P.F."/>
            <person name="Guo W.B."/>
            <person name="Han X.H."/>
            <person name="Huang E.J."/>
            <person name="Li L.F."/>
            <person name="Wei W."/>
            <person name="Gao Y.C."/>
            <person name="Liu J.Z."/>
            <person name="Shao H.Z."/>
            <person name="Wang X."/>
            <person name="Wang C.C."/>
            <person name="Yang T.C."/>
            <person name="Huo Q.B."/>
            <person name="Li W."/>
            <person name="Chen H.Y."/>
            <person name="Chen S.E."/>
            <person name="Zhou L.G."/>
            <person name="Ni X.B."/>
            <person name="Tian J.H."/>
            <person name="Sheng Y."/>
            <person name="Liu T."/>
            <person name="Pan Y.S."/>
            <person name="Xia L.Y."/>
            <person name="Li J."/>
            <person name="Zhao F."/>
            <person name="Cao W.C."/>
        </authorList>
    </citation>
    <scope>NUCLEOTIDE SEQUENCE [LARGE SCALE GENOMIC DNA]</scope>
    <source>
        <strain evidence="1">HaeL-2018</strain>
    </source>
</reference>
<dbReference type="Gene3D" id="3.60.10.10">
    <property type="entry name" value="Endonuclease/exonuclease/phosphatase"/>
    <property type="match status" value="1"/>
</dbReference>
<sequence>MSHLQLYLQSLGTAPAILALQEPGAEANLPGYSSFQGVPPTCNLVNKAYTALQVDLDLDIEQECSMVKVLALRRRDPPIHVLNIFSPPHKPRITFNEVFYPALKSADNAPLVIVGYFNAPSLHWGYHFGRPGDGS</sequence>
<evidence type="ECO:0008006" key="3">
    <source>
        <dbReference type="Google" id="ProtNLM"/>
    </source>
</evidence>